<comment type="subcellular location">
    <subcellularLocation>
        <location evidence="1">Secreted</location>
    </subcellularLocation>
</comment>
<evidence type="ECO:0000256" key="2">
    <source>
        <dbReference type="ARBA" id="ARBA00005679"/>
    </source>
</evidence>
<proteinExistence type="inferred from homology"/>
<name>A0AA38XH23_9EURO</name>
<dbReference type="GO" id="GO:0016671">
    <property type="term" value="F:oxidoreductase activity, acting on a sulfur group of donors, disulfide as acceptor"/>
    <property type="evidence" value="ECO:0007669"/>
    <property type="project" value="InterPro"/>
</dbReference>
<evidence type="ECO:0000256" key="3">
    <source>
        <dbReference type="ARBA" id="ARBA00022525"/>
    </source>
</evidence>
<evidence type="ECO:0000256" key="5">
    <source>
        <dbReference type="ARBA" id="ARBA00023180"/>
    </source>
</evidence>
<sequence>MKEEAPFLPAHQNVELEGVVKCGITRRKPGLIVLKRAFKSLLTLLAIFLLYRWAIVRPHHCDPIVSVNSTEPIEHERTKDKVPLEIHVMSKCPDARDCLRELIVPTMVNVSEKVNFTMSFIGSIDPDSDDVSCKHGPGECLGNIILLCAAKVYPDVKLWLGYANCMISDYPDIPKRDLVESCAMEHGLDFQKLNSCISEEGEGIDLLRASIERSQEYNVTRSCTVRLAGDVRCIRDGGKWYDCPGGSTVADLVGDINKLYNGSSTSFW</sequence>
<accession>A0AA38XH23</accession>
<evidence type="ECO:0000313" key="7">
    <source>
        <dbReference type="Proteomes" id="UP001172673"/>
    </source>
</evidence>
<comment type="caution">
    <text evidence="6">The sequence shown here is derived from an EMBL/GenBank/DDBJ whole genome shotgun (WGS) entry which is preliminary data.</text>
</comment>
<dbReference type="EMBL" id="JAPDRK010000004">
    <property type="protein sequence ID" value="KAJ9613343.1"/>
    <property type="molecule type" value="Genomic_DNA"/>
</dbReference>
<organism evidence="6 7">
    <name type="scientific">Cladophialophora chaetospira</name>
    <dbReference type="NCBI Taxonomy" id="386627"/>
    <lineage>
        <taxon>Eukaryota</taxon>
        <taxon>Fungi</taxon>
        <taxon>Dikarya</taxon>
        <taxon>Ascomycota</taxon>
        <taxon>Pezizomycotina</taxon>
        <taxon>Eurotiomycetes</taxon>
        <taxon>Chaetothyriomycetidae</taxon>
        <taxon>Chaetothyriales</taxon>
        <taxon>Herpotrichiellaceae</taxon>
        <taxon>Cladophialophora</taxon>
    </lineage>
</organism>
<dbReference type="GO" id="GO:0005576">
    <property type="term" value="C:extracellular region"/>
    <property type="evidence" value="ECO:0007669"/>
    <property type="project" value="UniProtKB-SubCell"/>
</dbReference>
<dbReference type="AlphaFoldDB" id="A0AA38XH23"/>
<dbReference type="PANTHER" id="PTHR13234:SF8">
    <property type="entry name" value="GAMMA-INTERFERON-INDUCIBLE LYSOSOMAL THIOL REDUCTASE"/>
    <property type="match status" value="1"/>
</dbReference>
<keyword evidence="5" id="KW-0325">Glycoprotein</keyword>
<protein>
    <recommendedName>
        <fullName evidence="8">Gamma interferon inducible lysosomal thiol reductase</fullName>
    </recommendedName>
</protein>
<keyword evidence="7" id="KW-1185">Reference proteome</keyword>
<gene>
    <name evidence="6" type="ORF">H2200_003285</name>
</gene>
<evidence type="ECO:0008006" key="8">
    <source>
        <dbReference type="Google" id="ProtNLM"/>
    </source>
</evidence>
<dbReference type="InterPro" id="IPR004911">
    <property type="entry name" value="Interferon-induced_GILT"/>
</dbReference>
<dbReference type="PANTHER" id="PTHR13234">
    <property type="entry name" value="GAMMA-INTERFERON INDUCIBLE LYSOSOMAL THIOL REDUCTASE GILT"/>
    <property type="match status" value="1"/>
</dbReference>
<dbReference type="Proteomes" id="UP001172673">
    <property type="component" value="Unassembled WGS sequence"/>
</dbReference>
<comment type="similarity">
    <text evidence="2">Belongs to the GILT family.</text>
</comment>
<reference evidence="6" key="1">
    <citation type="submission" date="2022-10" db="EMBL/GenBank/DDBJ databases">
        <title>Culturing micro-colonial fungi from biological soil crusts in the Mojave desert and describing Neophaeococcomyces mojavensis, and introducing the new genera and species Taxawa tesnikishii.</title>
        <authorList>
            <person name="Kurbessoian T."/>
            <person name="Stajich J.E."/>
        </authorList>
    </citation>
    <scope>NUCLEOTIDE SEQUENCE</scope>
    <source>
        <strain evidence="6">TK_41</strain>
    </source>
</reference>
<dbReference type="Pfam" id="PF03227">
    <property type="entry name" value="GILT"/>
    <property type="match status" value="1"/>
</dbReference>
<evidence type="ECO:0000313" key="6">
    <source>
        <dbReference type="EMBL" id="KAJ9613343.1"/>
    </source>
</evidence>
<evidence type="ECO:0000256" key="4">
    <source>
        <dbReference type="ARBA" id="ARBA00022729"/>
    </source>
</evidence>
<keyword evidence="4" id="KW-0732">Signal</keyword>
<evidence type="ECO:0000256" key="1">
    <source>
        <dbReference type="ARBA" id="ARBA00004613"/>
    </source>
</evidence>
<keyword evidence="3" id="KW-0964">Secreted</keyword>